<dbReference type="InterPro" id="IPR016024">
    <property type="entry name" value="ARM-type_fold"/>
</dbReference>
<evidence type="ECO:0000256" key="3">
    <source>
        <dbReference type="ARBA" id="ARBA00022776"/>
    </source>
</evidence>
<comment type="subcellular location">
    <subcellularLocation>
        <location evidence="1">Nucleus</location>
    </subcellularLocation>
</comment>
<dbReference type="OrthoDB" id="200660at2759"/>
<dbReference type="AlphaFoldDB" id="A0A1E4TG77"/>
<keyword evidence="8" id="KW-1185">Reference proteome</keyword>
<dbReference type="Pfam" id="PF20168">
    <property type="entry name" value="PDS5"/>
    <property type="match status" value="2"/>
</dbReference>
<feature type="compositionally biased region" description="Basic residues" evidence="6">
    <location>
        <begin position="1080"/>
        <end position="1098"/>
    </location>
</feature>
<evidence type="ECO:0000256" key="5">
    <source>
        <dbReference type="ARBA" id="ARBA00023306"/>
    </source>
</evidence>
<evidence type="ECO:0000256" key="1">
    <source>
        <dbReference type="ARBA" id="ARBA00004123"/>
    </source>
</evidence>
<keyword evidence="3" id="KW-0498">Mitosis</keyword>
<dbReference type="InterPro" id="IPR011989">
    <property type="entry name" value="ARM-like"/>
</dbReference>
<feature type="region of interest" description="Disordered" evidence="6">
    <location>
        <begin position="1071"/>
        <end position="1125"/>
    </location>
</feature>
<evidence type="ECO:0000256" key="2">
    <source>
        <dbReference type="ARBA" id="ARBA00022618"/>
    </source>
</evidence>
<proteinExistence type="predicted"/>
<dbReference type="Proteomes" id="UP000095023">
    <property type="component" value="Unassembled WGS sequence"/>
</dbReference>
<dbReference type="EMBL" id="KV453842">
    <property type="protein sequence ID" value="ODV90678.1"/>
    <property type="molecule type" value="Genomic_DNA"/>
</dbReference>
<dbReference type="GO" id="GO:0005634">
    <property type="term" value="C:nucleus"/>
    <property type="evidence" value="ECO:0007669"/>
    <property type="project" value="UniProtKB-SubCell"/>
</dbReference>
<sequence>MTFTSKAKHSEKDPDVDDLLRKLDRLRSLTQASFDSSKFTKLIKRLAKKSCLSNKSDQISLATTSCIAEILRLSAPNPPYKEQELMLIFKAFNRVISHCSNPRSPHFLAFIDFLRTLSLSQSMVLITDLPESQTLIFSFVQEVFKSVSSSSHKERDALYTTILVSVLSELSSFSDKLIGSLLSTLATLSEVSSNATTMLTTALRASAETMAQPIYKFLAPYFTTELQHKYDEKSLHRFHEILGPLWNISPEYVTNLNSLLIQEFVSESSQSRELAMDAVFCILKQDQILANFTATHPHSYSAFLACSYDTSANVKTKFAAHCLNLIKMQGLKSDPKLLSSLCLVLLDVDASVRRIACKYLVEYQNDMNIIRAIAKSPETYEIVSDRCRDKDSETRVMAVSFLTSAYNLVQSNNEASGSQMPSTFRKFPCTFLSLYLVEDDILTTCLDLLLYTKLITITKEPQQVVDRACRFVSTLTEESFEIFVAITITRRLQYAHALQQQDVEKIESLMPELISSLEKKDADIIRGISDSKRSLSYIIEQRDSLRNRDNYSSEAQKLIENIVNRAAAFLYNASTIKILIQSMKNEYSNPARKIVENLSNHSLSDLEEFVPCFEELIISQACIHQSLIILKQILSNSIEPQGVLSERFSDYMIEQFHSLEDPIVTGHFAFLILKAGKPTGISAIHKYLGNGPIDFVNDEFSQEKLAILTELLRHHANTDFTQIDVCIDNIIDMLTHSSHKVTDREDLVVDLKQDIRTLSSNIAVLILGIRFVAAYVESQSNSPDNSTRVRKGINVLRDLITQKKELPEVSDIKYLARLRWEATECTLNLCANPKTRTLFTNIGRSGLHNAARDYVSSIRVMFCDAVDRKIWSGNLSSRYLLLLFLCPHERVSQIAITKEKIIKGRHEKLAEYGRLDFEMVLPRLIAFLAGQFDKHSGLLNEYNPTQANPSLKRYIDVYVPYLMGYFVLVTNDRNAPYLHSILEELNTGYCLTTNSSSCLSVTFMTSLAAEVFYFVLNTLIPASKFIKSECPCKIPKDALKKKERNDTRWIGTEFISLQQLQFSFENIQGPLRSGSPASKSLKRQAKLTKSSTKNKKRAMGKENIPTKRSLESMQPSRRSARQHNVISYAVDDVDDMHEFDD</sequence>
<evidence type="ECO:0000313" key="7">
    <source>
        <dbReference type="EMBL" id="ODV90678.1"/>
    </source>
</evidence>
<dbReference type="InterPro" id="IPR039776">
    <property type="entry name" value="Pds5"/>
</dbReference>
<name>A0A1E4TG77_9ASCO</name>
<dbReference type="GO" id="GO:0007064">
    <property type="term" value="P:mitotic sister chromatid cohesion"/>
    <property type="evidence" value="ECO:0007669"/>
    <property type="project" value="InterPro"/>
</dbReference>
<evidence type="ECO:0000256" key="6">
    <source>
        <dbReference type="SAM" id="MobiDB-lite"/>
    </source>
</evidence>
<dbReference type="GO" id="GO:0000785">
    <property type="term" value="C:chromatin"/>
    <property type="evidence" value="ECO:0007669"/>
    <property type="project" value="TreeGrafter"/>
</dbReference>
<keyword evidence="5" id="KW-0131">Cell cycle</keyword>
<evidence type="ECO:0000313" key="8">
    <source>
        <dbReference type="Proteomes" id="UP000095023"/>
    </source>
</evidence>
<evidence type="ECO:0008006" key="9">
    <source>
        <dbReference type="Google" id="ProtNLM"/>
    </source>
</evidence>
<organism evidence="7 8">
    <name type="scientific">Tortispora caseinolytica NRRL Y-17796</name>
    <dbReference type="NCBI Taxonomy" id="767744"/>
    <lineage>
        <taxon>Eukaryota</taxon>
        <taxon>Fungi</taxon>
        <taxon>Dikarya</taxon>
        <taxon>Ascomycota</taxon>
        <taxon>Saccharomycotina</taxon>
        <taxon>Trigonopsidomycetes</taxon>
        <taxon>Trigonopsidales</taxon>
        <taxon>Trigonopsidaceae</taxon>
        <taxon>Tortispora</taxon>
    </lineage>
</organism>
<dbReference type="SUPFAM" id="SSF48371">
    <property type="entry name" value="ARM repeat"/>
    <property type="match status" value="1"/>
</dbReference>
<reference evidence="8" key="1">
    <citation type="submission" date="2016-02" db="EMBL/GenBank/DDBJ databases">
        <title>Comparative genomics of biotechnologically important yeasts.</title>
        <authorList>
            <consortium name="DOE Joint Genome Institute"/>
            <person name="Riley R."/>
            <person name="Haridas S."/>
            <person name="Wolfe K.H."/>
            <person name="Lopes M.R."/>
            <person name="Hittinger C.T."/>
            <person name="Goker M."/>
            <person name="Salamov A."/>
            <person name="Wisecaver J."/>
            <person name="Long T.M."/>
            <person name="Aerts A.L."/>
            <person name="Barry K."/>
            <person name="Choi C."/>
            <person name="Clum A."/>
            <person name="Coughlan A.Y."/>
            <person name="Deshpande S."/>
            <person name="Douglass A.P."/>
            <person name="Hanson S.J."/>
            <person name="Klenk H.-P."/>
            <person name="Labutti K."/>
            <person name="Lapidus A."/>
            <person name="Lindquist E."/>
            <person name="Lipzen A."/>
            <person name="Meier-Kolthoff J.P."/>
            <person name="Ohm R.A."/>
            <person name="Otillar R.P."/>
            <person name="Pangilinan J."/>
            <person name="Peng Y."/>
            <person name="Rokas A."/>
            <person name="Rosa C.A."/>
            <person name="Scheuner C."/>
            <person name="Sibirny A.A."/>
            <person name="Slot J.C."/>
            <person name="Stielow J.B."/>
            <person name="Sun H."/>
            <person name="Kurtzman C.P."/>
            <person name="Blackwell M."/>
            <person name="Jeffries T.W."/>
            <person name="Grigoriev I.V."/>
        </authorList>
    </citation>
    <scope>NUCLEOTIDE SEQUENCE [LARGE SCALE GENOMIC DNA]</scope>
    <source>
        <strain evidence="8">NRRL Y-17796</strain>
    </source>
</reference>
<evidence type="ECO:0000256" key="4">
    <source>
        <dbReference type="ARBA" id="ARBA00023242"/>
    </source>
</evidence>
<keyword evidence="2" id="KW-0132">Cell division</keyword>
<gene>
    <name evidence="7" type="ORF">CANCADRAFT_109263</name>
</gene>
<feature type="compositionally biased region" description="Polar residues" evidence="6">
    <location>
        <begin position="1111"/>
        <end position="1125"/>
    </location>
</feature>
<dbReference type="GO" id="GO:0006281">
    <property type="term" value="P:DNA repair"/>
    <property type="evidence" value="ECO:0007669"/>
    <property type="project" value="TreeGrafter"/>
</dbReference>
<protein>
    <recommendedName>
        <fullName evidence="9">Sister chromatid cohesion protein</fullName>
    </recommendedName>
</protein>
<keyword evidence="4" id="KW-0539">Nucleus</keyword>
<dbReference type="GO" id="GO:0051301">
    <property type="term" value="P:cell division"/>
    <property type="evidence" value="ECO:0007669"/>
    <property type="project" value="UniProtKB-KW"/>
</dbReference>
<dbReference type="PANTHER" id="PTHR12663:SF0">
    <property type="entry name" value="PRECOCIOUS DISSOCIATION OF SISTERS 5, ISOFORM A"/>
    <property type="match status" value="1"/>
</dbReference>
<dbReference type="Gene3D" id="1.25.10.10">
    <property type="entry name" value="Leucine-rich Repeat Variant"/>
    <property type="match status" value="1"/>
</dbReference>
<dbReference type="PANTHER" id="PTHR12663">
    <property type="entry name" value="ANDROGEN INDUCED INHIBITOR OF PROLIFERATION AS3 / PDS5-RELATED"/>
    <property type="match status" value="1"/>
</dbReference>
<accession>A0A1E4TG77</accession>